<proteinExistence type="predicted"/>
<feature type="non-terminal residue" evidence="1">
    <location>
        <position position="416"/>
    </location>
</feature>
<organism evidence="1">
    <name type="scientific">marine sediment metagenome</name>
    <dbReference type="NCBI Taxonomy" id="412755"/>
    <lineage>
        <taxon>unclassified sequences</taxon>
        <taxon>metagenomes</taxon>
        <taxon>ecological metagenomes</taxon>
    </lineage>
</organism>
<name>A0A0F9BL84_9ZZZZ</name>
<dbReference type="AlphaFoldDB" id="A0A0F9BL84"/>
<accession>A0A0F9BL84</accession>
<evidence type="ECO:0000313" key="1">
    <source>
        <dbReference type="EMBL" id="KKK85161.1"/>
    </source>
</evidence>
<sequence>YLYRDKVGFLQLEFNLWHHTNLTAVNSYEEKVSGEPFLMKVNFTDTDTNIHIEPSVDDFAITYNSTFGEKGSMIYFGSGIYVTDLDLSGLELRDYYFSFNTSSNYYENQSLKHLIHLKIINQSLVVEVPQTAIVVNANSYAIFNVNVTGALSGTLIPGASVTTDWHKEFSVDNHLDGTFTLSLSTFNVPAYGIIETFTVIVLANLANYGSATGFLSITVHPLPAVANINTSIVDVYLNKSFQLKVNYTPEGSSNEIGGADLNVIWESGYTISRVDNGFVINFSTIDLSLGTYTISFELNHPGYETAFKTIFVNIKALPTYVQIFLNQVEINNTLEIYAGDSSLLSIILTEEDSGNNIENANVTYSWGYHFGEFEYKGNGVYETKLNIPNNAKGSYTINIFIITDAMQYKSQSIPLS</sequence>
<gene>
    <name evidence="1" type="ORF">LCGC14_2776070</name>
</gene>
<feature type="non-terminal residue" evidence="1">
    <location>
        <position position="1"/>
    </location>
</feature>
<protein>
    <submittedName>
        <fullName evidence="1">Uncharacterized protein</fullName>
    </submittedName>
</protein>
<comment type="caution">
    <text evidence="1">The sequence shown here is derived from an EMBL/GenBank/DDBJ whole genome shotgun (WGS) entry which is preliminary data.</text>
</comment>
<dbReference type="EMBL" id="LAZR01051439">
    <property type="protein sequence ID" value="KKK85161.1"/>
    <property type="molecule type" value="Genomic_DNA"/>
</dbReference>
<reference evidence="1" key="1">
    <citation type="journal article" date="2015" name="Nature">
        <title>Complex archaea that bridge the gap between prokaryotes and eukaryotes.</title>
        <authorList>
            <person name="Spang A."/>
            <person name="Saw J.H."/>
            <person name="Jorgensen S.L."/>
            <person name="Zaremba-Niedzwiedzka K."/>
            <person name="Martijn J."/>
            <person name="Lind A.E."/>
            <person name="van Eijk R."/>
            <person name="Schleper C."/>
            <person name="Guy L."/>
            <person name="Ettema T.J."/>
        </authorList>
    </citation>
    <scope>NUCLEOTIDE SEQUENCE</scope>
</reference>